<organism evidence="2 3">
    <name type="scientific">Dichotomicrobium thermohalophilum</name>
    <dbReference type="NCBI Taxonomy" id="933063"/>
    <lineage>
        <taxon>Bacteria</taxon>
        <taxon>Pseudomonadati</taxon>
        <taxon>Pseudomonadota</taxon>
        <taxon>Alphaproteobacteria</taxon>
        <taxon>Hyphomicrobiales</taxon>
        <taxon>Hyphomicrobiaceae</taxon>
        <taxon>Dichotomicrobium</taxon>
    </lineage>
</organism>
<dbReference type="AlphaFoldDB" id="A0A397Q5G4"/>
<keyword evidence="3" id="KW-1185">Reference proteome</keyword>
<keyword evidence="1" id="KW-0732">Signal</keyword>
<dbReference type="OrthoDB" id="5975812at2"/>
<reference evidence="2 3" key="1">
    <citation type="submission" date="2018-08" db="EMBL/GenBank/DDBJ databases">
        <title>Genomic Encyclopedia of Archaeal and Bacterial Type Strains, Phase II (KMG-II): from individual species to whole genera.</title>
        <authorList>
            <person name="Goeker M."/>
        </authorList>
    </citation>
    <scope>NUCLEOTIDE SEQUENCE [LARGE SCALE GENOMIC DNA]</scope>
    <source>
        <strain evidence="2 3">DSM 5002</strain>
    </source>
</reference>
<proteinExistence type="predicted"/>
<evidence type="ECO:0000256" key="1">
    <source>
        <dbReference type="SAM" id="SignalP"/>
    </source>
</evidence>
<dbReference type="RefSeq" id="WP_119060001.1">
    <property type="nucleotide sequence ID" value="NZ_QXDF01000001.1"/>
</dbReference>
<sequence length="124" mass="13561">MKLTAIFAAAALGLTLVSGPATADEVDHYRAKPSETLEEAVKNFSEYNRKLAEVLNKDKLTVDELERIHQLTYTLEVALAKINEEMAALPATLERLHLSSEAHNAAEARGVGKVYLEIGQTVVD</sequence>
<accession>A0A397Q5G4</accession>
<evidence type="ECO:0000313" key="2">
    <source>
        <dbReference type="EMBL" id="RIA55045.1"/>
    </source>
</evidence>
<dbReference type="Proteomes" id="UP000266273">
    <property type="component" value="Unassembled WGS sequence"/>
</dbReference>
<protein>
    <submittedName>
        <fullName evidence="2">Uncharacterized protein</fullName>
    </submittedName>
</protein>
<name>A0A397Q5G4_9HYPH</name>
<dbReference type="EMBL" id="QXDF01000001">
    <property type="protein sequence ID" value="RIA55045.1"/>
    <property type="molecule type" value="Genomic_DNA"/>
</dbReference>
<dbReference type="Pfam" id="PF20531">
    <property type="entry name" value="DUF6746"/>
    <property type="match status" value="1"/>
</dbReference>
<feature type="chain" id="PRO_5017287553" evidence="1">
    <location>
        <begin position="24"/>
        <end position="124"/>
    </location>
</feature>
<dbReference type="InterPro" id="IPR046634">
    <property type="entry name" value="DUF6746"/>
</dbReference>
<feature type="signal peptide" evidence="1">
    <location>
        <begin position="1"/>
        <end position="23"/>
    </location>
</feature>
<evidence type="ECO:0000313" key="3">
    <source>
        <dbReference type="Proteomes" id="UP000266273"/>
    </source>
</evidence>
<comment type="caution">
    <text evidence="2">The sequence shown here is derived from an EMBL/GenBank/DDBJ whole genome shotgun (WGS) entry which is preliminary data.</text>
</comment>
<gene>
    <name evidence="2" type="ORF">BXY53_0098</name>
</gene>